<dbReference type="Proteomes" id="UP000078540">
    <property type="component" value="Unassembled WGS sequence"/>
</dbReference>
<dbReference type="EMBL" id="KQ976405">
    <property type="protein sequence ID" value="KYM91897.1"/>
    <property type="molecule type" value="Genomic_DNA"/>
</dbReference>
<keyword evidence="2" id="KW-1185">Reference proteome</keyword>
<evidence type="ECO:0000313" key="2">
    <source>
        <dbReference type="Proteomes" id="UP000078540"/>
    </source>
</evidence>
<evidence type="ECO:0000313" key="1">
    <source>
        <dbReference type="EMBL" id="KYM91897.1"/>
    </source>
</evidence>
<sequence length="125" mass="14106">MCLSIGGHVDSPGFEEIREDLMRFLLQKTSRDTEMELSDGEIADVDIVGVLKRSHPTIDEDSIANNHSAKLPRDLKKVRSKLIDSGASIEEISRVVVKKTMNHPISVRIRIYLREIKILLATQVQ</sequence>
<name>A0A195BU15_9HYME</name>
<accession>A0A195BU15</accession>
<dbReference type="AlphaFoldDB" id="A0A195BU15"/>
<gene>
    <name evidence="1" type="ORF">ALC53_01400</name>
</gene>
<proteinExistence type="predicted"/>
<protein>
    <submittedName>
        <fullName evidence="1">Uncharacterized protein</fullName>
    </submittedName>
</protein>
<reference evidence="1 2" key="1">
    <citation type="submission" date="2015-09" db="EMBL/GenBank/DDBJ databases">
        <title>Atta colombica WGS genome.</title>
        <authorList>
            <person name="Nygaard S."/>
            <person name="Hu H."/>
            <person name="Boomsma J."/>
            <person name="Zhang G."/>
        </authorList>
    </citation>
    <scope>NUCLEOTIDE SEQUENCE [LARGE SCALE GENOMIC DNA]</scope>
    <source>
        <strain evidence="1">Treedump-2</strain>
        <tissue evidence="1">Whole body</tissue>
    </source>
</reference>
<organism evidence="1 2">
    <name type="scientific">Atta colombica</name>
    <dbReference type="NCBI Taxonomy" id="520822"/>
    <lineage>
        <taxon>Eukaryota</taxon>
        <taxon>Metazoa</taxon>
        <taxon>Ecdysozoa</taxon>
        <taxon>Arthropoda</taxon>
        <taxon>Hexapoda</taxon>
        <taxon>Insecta</taxon>
        <taxon>Pterygota</taxon>
        <taxon>Neoptera</taxon>
        <taxon>Endopterygota</taxon>
        <taxon>Hymenoptera</taxon>
        <taxon>Apocrita</taxon>
        <taxon>Aculeata</taxon>
        <taxon>Formicoidea</taxon>
        <taxon>Formicidae</taxon>
        <taxon>Myrmicinae</taxon>
        <taxon>Atta</taxon>
    </lineage>
</organism>